<evidence type="ECO:0000259" key="5">
    <source>
        <dbReference type="Pfam" id="PF00589"/>
    </source>
</evidence>
<dbReference type="GO" id="GO:0006310">
    <property type="term" value="P:DNA recombination"/>
    <property type="evidence" value="ECO:0007669"/>
    <property type="project" value="UniProtKB-KW"/>
</dbReference>
<feature type="domain" description="Integrase lambda-type N-terminal DNA-binding" evidence="6">
    <location>
        <begin position="1"/>
        <end position="59"/>
    </location>
</feature>
<dbReference type="GO" id="GO:0003677">
    <property type="term" value="F:DNA binding"/>
    <property type="evidence" value="ECO:0007669"/>
    <property type="project" value="UniProtKB-KW"/>
</dbReference>
<keyword evidence="3" id="KW-0238">DNA-binding</keyword>
<dbReference type="Gene3D" id="1.10.443.10">
    <property type="entry name" value="Intergrase catalytic core"/>
    <property type="match status" value="1"/>
</dbReference>
<dbReference type="InterPro" id="IPR013762">
    <property type="entry name" value="Integrase-like_cat_sf"/>
</dbReference>
<reference evidence="8" key="1">
    <citation type="submission" date="2017-05" db="EMBL/GenBank/DDBJ databases">
        <authorList>
            <person name="Sharma S."/>
            <person name="Sidhu C."/>
            <person name="Pinnaka A.K."/>
        </authorList>
    </citation>
    <scope>NUCLEOTIDE SEQUENCE [LARGE SCALE GENOMIC DNA]</scope>
    <source>
        <strain evidence="8">AK93</strain>
    </source>
</reference>
<dbReference type="InterPro" id="IPR010998">
    <property type="entry name" value="Integrase_recombinase_N"/>
</dbReference>
<comment type="similarity">
    <text evidence="1">Belongs to the 'phage' integrase family.</text>
</comment>
<name>A0A3E0WQS2_9GAMM</name>
<dbReference type="Gene3D" id="1.10.150.130">
    <property type="match status" value="1"/>
</dbReference>
<dbReference type="GO" id="GO:0008907">
    <property type="term" value="F:integrase activity"/>
    <property type="evidence" value="ECO:0007669"/>
    <property type="project" value="InterPro"/>
</dbReference>
<dbReference type="AlphaFoldDB" id="A0A3E0WQS2"/>
<evidence type="ECO:0000259" key="6">
    <source>
        <dbReference type="Pfam" id="PF09003"/>
    </source>
</evidence>
<dbReference type="Pfam" id="PF09003">
    <property type="entry name" value="Arm-DNA-bind_1"/>
    <property type="match status" value="1"/>
</dbReference>
<dbReference type="InterPro" id="IPR011010">
    <property type="entry name" value="DNA_brk_join_enz"/>
</dbReference>
<sequence length="375" mass="43202">MSPRPRKSGRRNWPENLYGKKKGGKTYYSYKHPQTGKFHGMGTDFAKASQAARLLNNKLMPVQGAEHLVSAVLAGETVLFSTWLERFAAEILPEHKDKTGKGYGEKTLIDYQRRARNIAKERWAAKAVADVTVKDVASYLDARAPRTSNIDRFVLDLAFRHAKAKGLCDANPATATIPKSATKERQRLDKESFDKIYDAAEPWFQRALDLALLTLQSRAELVEMRFDHIKDGWLHVSRAKVERYQTGYVRIGIGPKLQKAIDACRDELVSPYLIHRRPEKMRREYLEGKDHWSKVSAELLTRTFKKLRDQLKLYDHLDPKQRPTFHEIRSLGGHLYREQGWTEEEIQAIYSHTTEKMTGHYLEGHGIQWVDARGM</sequence>
<keyword evidence="8" id="KW-1185">Reference proteome</keyword>
<dbReference type="OrthoDB" id="8781634at2"/>
<evidence type="ECO:0000313" key="8">
    <source>
        <dbReference type="Proteomes" id="UP000256763"/>
    </source>
</evidence>
<dbReference type="EMBL" id="NFZW01000013">
    <property type="protein sequence ID" value="RFA35178.1"/>
    <property type="molecule type" value="Genomic_DNA"/>
</dbReference>
<accession>A0A3E0WQS2</accession>
<organism evidence="7 8">
    <name type="scientific">Alkalilimnicola ehrlichii</name>
    <dbReference type="NCBI Taxonomy" id="351052"/>
    <lineage>
        <taxon>Bacteria</taxon>
        <taxon>Pseudomonadati</taxon>
        <taxon>Pseudomonadota</taxon>
        <taxon>Gammaproteobacteria</taxon>
        <taxon>Chromatiales</taxon>
        <taxon>Ectothiorhodospiraceae</taxon>
        <taxon>Alkalilimnicola</taxon>
    </lineage>
</organism>
<dbReference type="InterPro" id="IPR002104">
    <property type="entry name" value="Integrase_catalytic"/>
</dbReference>
<keyword evidence="2" id="KW-0229">DNA integration</keyword>
<dbReference type="Proteomes" id="UP000256763">
    <property type="component" value="Unassembled WGS sequence"/>
</dbReference>
<evidence type="ECO:0000256" key="2">
    <source>
        <dbReference type="ARBA" id="ARBA00022908"/>
    </source>
</evidence>
<dbReference type="Gene3D" id="3.30.160.60">
    <property type="entry name" value="Classic Zinc Finger"/>
    <property type="match status" value="1"/>
</dbReference>
<dbReference type="SUPFAM" id="SSF56349">
    <property type="entry name" value="DNA breaking-rejoining enzymes"/>
    <property type="match status" value="1"/>
</dbReference>
<evidence type="ECO:0000256" key="4">
    <source>
        <dbReference type="ARBA" id="ARBA00023172"/>
    </source>
</evidence>
<evidence type="ECO:0000313" key="7">
    <source>
        <dbReference type="EMBL" id="RFA35178.1"/>
    </source>
</evidence>
<dbReference type="RefSeq" id="WP_116304357.1">
    <property type="nucleotide sequence ID" value="NZ_NFZV01000060.1"/>
</dbReference>
<comment type="caution">
    <text evidence="7">The sequence shown here is derived from an EMBL/GenBank/DDBJ whole genome shotgun (WGS) entry which is preliminary data.</text>
</comment>
<dbReference type="Pfam" id="PF00589">
    <property type="entry name" value="Phage_integrase"/>
    <property type="match status" value="1"/>
</dbReference>
<evidence type="ECO:0000256" key="1">
    <source>
        <dbReference type="ARBA" id="ARBA00008857"/>
    </source>
</evidence>
<keyword evidence="4" id="KW-0233">DNA recombination</keyword>
<evidence type="ECO:0008006" key="9">
    <source>
        <dbReference type="Google" id="ProtNLM"/>
    </source>
</evidence>
<dbReference type="InterPro" id="IPR015094">
    <property type="entry name" value="Integrase_lambda-typ_DNA-bd_N"/>
</dbReference>
<gene>
    <name evidence="7" type="ORF">CAL65_13825</name>
</gene>
<protein>
    <recommendedName>
        <fullName evidence="9">Integrase</fullName>
    </recommendedName>
</protein>
<proteinExistence type="inferred from homology"/>
<evidence type="ECO:0000256" key="3">
    <source>
        <dbReference type="ARBA" id="ARBA00023125"/>
    </source>
</evidence>
<feature type="domain" description="Tyr recombinase" evidence="5">
    <location>
        <begin position="187"/>
        <end position="362"/>
    </location>
</feature>